<dbReference type="Proteomes" id="UP000799423">
    <property type="component" value="Unassembled WGS sequence"/>
</dbReference>
<protein>
    <recommendedName>
        <fullName evidence="1">BTB domain-containing protein</fullName>
    </recommendedName>
</protein>
<dbReference type="PANTHER" id="PTHR47843">
    <property type="entry name" value="BTB DOMAIN-CONTAINING PROTEIN-RELATED"/>
    <property type="match status" value="1"/>
</dbReference>
<dbReference type="CDD" id="cd18186">
    <property type="entry name" value="BTB_POZ_ZBTB_KLHL-like"/>
    <property type="match status" value="1"/>
</dbReference>
<dbReference type="OrthoDB" id="194443at2759"/>
<organism evidence="2 3">
    <name type="scientific">Plenodomus tracheiphilus IPT5</name>
    <dbReference type="NCBI Taxonomy" id="1408161"/>
    <lineage>
        <taxon>Eukaryota</taxon>
        <taxon>Fungi</taxon>
        <taxon>Dikarya</taxon>
        <taxon>Ascomycota</taxon>
        <taxon>Pezizomycotina</taxon>
        <taxon>Dothideomycetes</taxon>
        <taxon>Pleosporomycetidae</taxon>
        <taxon>Pleosporales</taxon>
        <taxon>Pleosporineae</taxon>
        <taxon>Leptosphaeriaceae</taxon>
        <taxon>Plenodomus</taxon>
    </lineage>
</organism>
<keyword evidence="3" id="KW-1185">Reference proteome</keyword>
<proteinExistence type="predicted"/>
<dbReference type="InterPro" id="IPR011333">
    <property type="entry name" value="SKP1/BTB/POZ_sf"/>
</dbReference>
<evidence type="ECO:0000313" key="3">
    <source>
        <dbReference type="Proteomes" id="UP000799423"/>
    </source>
</evidence>
<evidence type="ECO:0000313" key="2">
    <source>
        <dbReference type="EMBL" id="KAF2846263.1"/>
    </source>
</evidence>
<reference evidence="2" key="1">
    <citation type="submission" date="2020-01" db="EMBL/GenBank/DDBJ databases">
        <authorList>
            <consortium name="DOE Joint Genome Institute"/>
            <person name="Haridas S."/>
            <person name="Albert R."/>
            <person name="Binder M."/>
            <person name="Bloem J."/>
            <person name="Labutti K."/>
            <person name="Salamov A."/>
            <person name="Andreopoulos B."/>
            <person name="Baker S.E."/>
            <person name="Barry K."/>
            <person name="Bills G."/>
            <person name="Bluhm B.H."/>
            <person name="Cannon C."/>
            <person name="Castanera R."/>
            <person name="Culley D.E."/>
            <person name="Daum C."/>
            <person name="Ezra D."/>
            <person name="Gonzalez J.B."/>
            <person name="Henrissat B."/>
            <person name="Kuo A."/>
            <person name="Liang C."/>
            <person name="Lipzen A."/>
            <person name="Lutzoni F."/>
            <person name="Magnuson J."/>
            <person name="Mondo S."/>
            <person name="Nolan M."/>
            <person name="Ohm R."/>
            <person name="Pangilinan J."/>
            <person name="Park H.-J."/>
            <person name="Ramirez L."/>
            <person name="Alfaro M."/>
            <person name="Sun H."/>
            <person name="Tritt A."/>
            <person name="Yoshinaga Y."/>
            <person name="Zwiers L.-H."/>
            <person name="Turgeon B.G."/>
            <person name="Goodwin S.B."/>
            <person name="Spatafora J.W."/>
            <person name="Crous P.W."/>
            <person name="Grigoriev I.V."/>
        </authorList>
    </citation>
    <scope>NUCLEOTIDE SEQUENCE</scope>
    <source>
        <strain evidence="2">IPT5</strain>
    </source>
</reference>
<feature type="domain" description="BTB" evidence="1">
    <location>
        <begin position="22"/>
        <end position="91"/>
    </location>
</feature>
<sequence length="233" mass="25800">MVTAGEKFEPVSPSPSTAAVGNTVVIQVGPDKKSYTLHEELLKFYSGSFRRALLGDYTGTGHRTIPLNGVDIGVFDAFVDWLYAERLPRDVYMRGPSQEASTILEGSTNTETSIPVMWRLYTLAHHLEAKKLKHVILDIAFTHYAEADNTPTIPLVAYLSNQLPGEDVMLRLLGDVLCVNDGIRAWRGAPQGQLENVPKAFFVRALFKVNSFKDAVEDNEEAALQREDYGLAS</sequence>
<dbReference type="Gene3D" id="3.30.710.10">
    <property type="entry name" value="Potassium Channel Kv1.1, Chain A"/>
    <property type="match status" value="1"/>
</dbReference>
<dbReference type="PROSITE" id="PS50097">
    <property type="entry name" value="BTB"/>
    <property type="match status" value="1"/>
</dbReference>
<dbReference type="EMBL" id="MU006336">
    <property type="protein sequence ID" value="KAF2846263.1"/>
    <property type="molecule type" value="Genomic_DNA"/>
</dbReference>
<evidence type="ECO:0000259" key="1">
    <source>
        <dbReference type="PROSITE" id="PS50097"/>
    </source>
</evidence>
<gene>
    <name evidence="2" type="ORF">T440DRAFT_510947</name>
</gene>
<dbReference type="SUPFAM" id="SSF54695">
    <property type="entry name" value="POZ domain"/>
    <property type="match status" value="1"/>
</dbReference>
<dbReference type="InterPro" id="IPR000210">
    <property type="entry name" value="BTB/POZ_dom"/>
</dbReference>
<name>A0A6A7AT97_9PLEO</name>
<dbReference type="AlphaFoldDB" id="A0A6A7AT97"/>
<dbReference type="PANTHER" id="PTHR47843:SF2">
    <property type="entry name" value="BTB DOMAIN-CONTAINING PROTEIN"/>
    <property type="match status" value="1"/>
</dbReference>
<accession>A0A6A7AT97</accession>